<evidence type="ECO:0000256" key="3">
    <source>
        <dbReference type="ARBA" id="ARBA00022630"/>
    </source>
</evidence>
<keyword evidence="6" id="KW-0812">Transmembrane</keyword>
<dbReference type="GO" id="GO:0009055">
    <property type="term" value="F:electron transfer activity"/>
    <property type="evidence" value="ECO:0007669"/>
    <property type="project" value="InterPro"/>
</dbReference>
<feature type="domain" description="FMN-binding" evidence="7">
    <location>
        <begin position="99"/>
        <end position="190"/>
    </location>
</feature>
<keyword evidence="6" id="KW-1133">Transmembrane helix</keyword>
<evidence type="ECO:0000256" key="6">
    <source>
        <dbReference type="HAMAP-Rule" id="MF_00479"/>
    </source>
</evidence>
<proteinExistence type="inferred from homology"/>
<dbReference type="OrthoDB" id="9794010at2"/>
<keyword evidence="6" id="KW-0472">Membrane</keyword>
<evidence type="ECO:0000256" key="1">
    <source>
        <dbReference type="ARBA" id="ARBA00022448"/>
    </source>
</evidence>
<keyword evidence="6" id="KW-1003">Cell membrane</keyword>
<dbReference type="Pfam" id="PF04205">
    <property type="entry name" value="FMN_bind"/>
    <property type="match status" value="1"/>
</dbReference>
<comment type="subcellular location">
    <subcellularLocation>
        <location evidence="6">Cell membrane</location>
        <topology evidence="6">Single-pass membrane protein</topology>
    </subcellularLocation>
</comment>
<protein>
    <recommendedName>
        <fullName evidence="6">Ion-translocating oxidoreductase complex subunit G</fullName>
        <ecNumber evidence="6">7.-.-.-</ecNumber>
    </recommendedName>
    <alternativeName>
        <fullName evidence="6">Rnf electron transport complex subunit G</fullName>
    </alternativeName>
</protein>
<dbReference type="SMART" id="SM00900">
    <property type="entry name" value="FMN_bind"/>
    <property type="match status" value="1"/>
</dbReference>
<accession>A0A4V1D1E5</accession>
<dbReference type="NCBIfam" id="TIGR01947">
    <property type="entry name" value="rnfG"/>
    <property type="match status" value="1"/>
</dbReference>
<dbReference type="GO" id="GO:0005886">
    <property type="term" value="C:plasma membrane"/>
    <property type="evidence" value="ECO:0007669"/>
    <property type="project" value="UniProtKB-SubCell"/>
</dbReference>
<dbReference type="InterPro" id="IPR010209">
    <property type="entry name" value="Ion_transpt_RnfG/RsxG"/>
</dbReference>
<evidence type="ECO:0000313" key="9">
    <source>
        <dbReference type="Proteomes" id="UP000297031"/>
    </source>
</evidence>
<dbReference type="HAMAP" id="MF_00479">
    <property type="entry name" value="RsxG_RnfG"/>
    <property type="match status" value="1"/>
</dbReference>
<keyword evidence="5 6" id="KW-0249">Electron transport</keyword>
<dbReference type="PANTHER" id="PTHR36118">
    <property type="entry name" value="ION-TRANSLOCATING OXIDOREDUCTASE COMPLEX SUBUNIT G"/>
    <property type="match status" value="1"/>
</dbReference>
<comment type="subunit">
    <text evidence="6">The complex is composed of six subunits: RnfA, RnfB, RnfC, RnfD, RnfE and RnfG.</text>
</comment>
<dbReference type="AlphaFoldDB" id="A0A4V1D1E5"/>
<dbReference type="PANTHER" id="PTHR36118:SF1">
    <property type="entry name" value="ION-TRANSLOCATING OXIDOREDUCTASE COMPLEX SUBUNIT G"/>
    <property type="match status" value="1"/>
</dbReference>
<dbReference type="EC" id="7.-.-.-" evidence="6"/>
<dbReference type="RefSeq" id="WP_123396101.1">
    <property type="nucleotide sequence ID" value="NZ_CANQMU010000011.1"/>
</dbReference>
<evidence type="ECO:0000259" key="7">
    <source>
        <dbReference type="SMART" id="SM00900"/>
    </source>
</evidence>
<dbReference type="Proteomes" id="UP000297031">
    <property type="component" value="Chromosome"/>
</dbReference>
<comment type="similarity">
    <text evidence="6">Belongs to the RnfG family.</text>
</comment>
<dbReference type="GO" id="GO:0010181">
    <property type="term" value="F:FMN binding"/>
    <property type="evidence" value="ECO:0007669"/>
    <property type="project" value="InterPro"/>
</dbReference>
<evidence type="ECO:0000256" key="4">
    <source>
        <dbReference type="ARBA" id="ARBA00022643"/>
    </source>
</evidence>
<gene>
    <name evidence="6" type="primary">rnfG</name>
    <name evidence="8" type="ORF">E7746_03040</name>
</gene>
<evidence type="ECO:0000313" key="8">
    <source>
        <dbReference type="EMBL" id="QCD34927.1"/>
    </source>
</evidence>
<reference evidence="8 9" key="1">
    <citation type="submission" date="2019-02" db="EMBL/GenBank/DDBJ databases">
        <title>Isolation and identification of novel species under the genus Muribaculum.</title>
        <authorList>
            <person name="Miyake S."/>
            <person name="Ding Y."/>
            <person name="Low A."/>
            <person name="Soh M."/>
            <person name="Seedorf H."/>
        </authorList>
    </citation>
    <scope>NUCLEOTIDE SEQUENCE [LARGE SCALE GENOMIC DNA]</scope>
    <source>
        <strain evidence="8 9">TLL-A4</strain>
    </source>
</reference>
<dbReference type="KEGG" id="mgod:E7746_03040"/>
<feature type="modified residue" description="FMN phosphoryl threonine" evidence="6">
    <location>
        <position position="173"/>
    </location>
</feature>
<sequence length="199" mass="21325">MKKLASTLPNMVLSLGVITILSAVLLAWVDNVTAGPIALAAQQKKISAIQSVAPVFDNNPLDDSWEWSPSQSARPYSVYPAFKDGKLVGAAVEAYSLNGFSGEVRVMYGFDASGDVTGYEVLSHAETPGLGARMNEWFRSDEGNRSVIGHNPGSENMTVVKDGGIIDAITAATISSRAFLESTHGAYDAFVAYKKYRNE</sequence>
<keyword evidence="6" id="KW-1278">Translocase</keyword>
<keyword evidence="9" id="KW-1185">Reference proteome</keyword>
<comment type="cofactor">
    <cofactor evidence="6">
        <name>FMN</name>
        <dbReference type="ChEBI" id="CHEBI:58210"/>
    </cofactor>
</comment>
<evidence type="ECO:0000256" key="2">
    <source>
        <dbReference type="ARBA" id="ARBA00022553"/>
    </source>
</evidence>
<keyword evidence="4 6" id="KW-0288">FMN</keyword>
<dbReference type="EMBL" id="CP039393">
    <property type="protein sequence ID" value="QCD34927.1"/>
    <property type="molecule type" value="Genomic_DNA"/>
</dbReference>
<keyword evidence="3 6" id="KW-0285">Flavoprotein</keyword>
<organism evidence="8 9">
    <name type="scientific">Muribaculum gordoncarteri</name>
    <dbReference type="NCBI Taxonomy" id="2530390"/>
    <lineage>
        <taxon>Bacteria</taxon>
        <taxon>Pseudomonadati</taxon>
        <taxon>Bacteroidota</taxon>
        <taxon>Bacteroidia</taxon>
        <taxon>Bacteroidales</taxon>
        <taxon>Muribaculaceae</taxon>
        <taxon>Muribaculum</taxon>
    </lineage>
</organism>
<keyword evidence="1 6" id="KW-0813">Transport</keyword>
<comment type="function">
    <text evidence="6">Part of a membrane-bound complex that couples electron transfer with translocation of ions across the membrane.</text>
</comment>
<keyword evidence="2 6" id="KW-0597">Phosphoprotein</keyword>
<dbReference type="InterPro" id="IPR007329">
    <property type="entry name" value="FMN-bd"/>
</dbReference>
<dbReference type="GO" id="GO:0022900">
    <property type="term" value="P:electron transport chain"/>
    <property type="evidence" value="ECO:0007669"/>
    <property type="project" value="UniProtKB-UniRule"/>
</dbReference>
<dbReference type="PIRSF" id="PIRSF006091">
    <property type="entry name" value="E_trnsport_RnfG"/>
    <property type="match status" value="1"/>
</dbReference>
<name>A0A4V1D1E5_9BACT</name>
<evidence type="ECO:0000256" key="5">
    <source>
        <dbReference type="ARBA" id="ARBA00022982"/>
    </source>
</evidence>